<accession>A0A1G4NWK5</accession>
<keyword evidence="2 5" id="KW-0689">Ribosomal protein</keyword>
<proteinExistence type="inferred from homology"/>
<dbReference type="GO" id="GO:0015934">
    <property type="term" value="C:large ribosomal subunit"/>
    <property type="evidence" value="ECO:0007669"/>
    <property type="project" value="InterPro"/>
</dbReference>
<protein>
    <recommendedName>
        <fullName evidence="4 5">Large ribosomal subunit protein bL32c</fullName>
    </recommendedName>
</protein>
<dbReference type="GO" id="GO:0003735">
    <property type="term" value="F:structural constituent of ribosome"/>
    <property type="evidence" value="ECO:0007669"/>
    <property type="project" value="InterPro"/>
</dbReference>
<dbReference type="InterPro" id="IPR044958">
    <property type="entry name" value="Ribosomal_bL32_plant/cyanobact"/>
</dbReference>
<name>A0A1G4NWK5_9FLOR</name>
<dbReference type="AlphaFoldDB" id="A0A1G4NWK5"/>
<dbReference type="PANTHER" id="PTHR36083:SF1">
    <property type="entry name" value="LARGE RIBOSOMAL SUBUNIT PROTEIN BL32C"/>
    <property type="match status" value="1"/>
</dbReference>
<sequence>MAVPKKRTSKSKSRSRKANWKIKAYYASSKAISLGKSVLSDKNQSFVYIDNNDKDVN</sequence>
<dbReference type="InterPro" id="IPR002677">
    <property type="entry name" value="Ribosomal_bL32"/>
</dbReference>
<comment type="similarity">
    <text evidence="1 5">Belongs to the bacterial ribosomal protein bL32 family.</text>
</comment>
<dbReference type="EMBL" id="LT622871">
    <property type="protein sequence ID" value="SCW22896.1"/>
    <property type="molecule type" value="Genomic_DNA"/>
</dbReference>
<dbReference type="NCBIfam" id="TIGR01031">
    <property type="entry name" value="rpmF_bact"/>
    <property type="match status" value="1"/>
</dbReference>
<evidence type="ECO:0000256" key="4">
    <source>
        <dbReference type="ARBA" id="ARBA00035280"/>
    </source>
</evidence>
<evidence type="ECO:0000256" key="5">
    <source>
        <dbReference type="HAMAP-Rule" id="MF_00340"/>
    </source>
</evidence>
<keyword evidence="6" id="KW-0150">Chloroplast</keyword>
<comment type="subcellular location">
    <subcellularLocation>
        <location evidence="5">Plastid</location>
        <location evidence="5">Chloroplast</location>
    </subcellularLocation>
</comment>
<geneLocation type="chloroplast" evidence="6"/>
<evidence type="ECO:0000256" key="1">
    <source>
        <dbReference type="ARBA" id="ARBA00008560"/>
    </source>
</evidence>
<dbReference type="GO" id="GO:0006412">
    <property type="term" value="P:translation"/>
    <property type="evidence" value="ECO:0007669"/>
    <property type="project" value="UniProtKB-UniRule"/>
</dbReference>
<evidence type="ECO:0000256" key="3">
    <source>
        <dbReference type="ARBA" id="ARBA00023274"/>
    </source>
</evidence>
<dbReference type="SUPFAM" id="SSF57829">
    <property type="entry name" value="Zn-binding ribosomal proteins"/>
    <property type="match status" value="1"/>
</dbReference>
<gene>
    <name evidence="5 6" type="primary">rpl32</name>
    <name evidence="6" type="ORF">H1444_20</name>
</gene>
<dbReference type="HAMAP" id="MF_00340">
    <property type="entry name" value="Ribosomal_bL32"/>
    <property type="match status" value="1"/>
</dbReference>
<dbReference type="Pfam" id="PF01783">
    <property type="entry name" value="Ribosomal_L32p"/>
    <property type="match status" value="1"/>
</dbReference>
<dbReference type="GO" id="GO:0009507">
    <property type="term" value="C:chloroplast"/>
    <property type="evidence" value="ECO:0007669"/>
    <property type="project" value="UniProtKB-SubCell"/>
</dbReference>
<keyword evidence="6" id="KW-0934">Plastid</keyword>
<reference evidence="6" key="2">
    <citation type="submission" date="2016-10" db="EMBL/GenBank/DDBJ databases">
        <authorList>
            <person name="de Groot N.N."/>
        </authorList>
    </citation>
    <scope>NUCLEOTIDE SEQUENCE</scope>
    <source>
        <strain evidence="6">H.1444</strain>
    </source>
</reference>
<evidence type="ECO:0000256" key="2">
    <source>
        <dbReference type="ARBA" id="ARBA00022980"/>
    </source>
</evidence>
<dbReference type="PANTHER" id="PTHR36083">
    <property type="entry name" value="50S RIBOSOMAL PROTEIN L32, CHLOROPLASTIC"/>
    <property type="match status" value="1"/>
</dbReference>
<keyword evidence="3 5" id="KW-0687">Ribonucleoprotein</keyword>
<reference evidence="6" key="1">
    <citation type="submission" date="2016-10" db="EMBL/GenBank/DDBJ databases">
        <title>Chloroplast genomes as a tool to resolve red algal phylogenies: a case study in the Nemaliales.</title>
        <authorList>
            <person name="Costa J.F."/>
            <person name="Lin S.M."/>
            <person name="Macaya E.C."/>
            <person name="Fernandez-Garcia C."/>
            <person name="Verbruggen H."/>
        </authorList>
    </citation>
    <scope>NUCLEOTIDE SEQUENCE</scope>
    <source>
        <strain evidence="6">H.1444</strain>
    </source>
</reference>
<dbReference type="InterPro" id="IPR011332">
    <property type="entry name" value="Ribosomal_zn-bd"/>
</dbReference>
<organism evidence="6">
    <name type="scientific">Nemalion sp. H.1444</name>
    <dbReference type="NCBI Taxonomy" id="1907586"/>
    <lineage>
        <taxon>Eukaryota</taxon>
        <taxon>Rhodophyta</taxon>
        <taxon>Florideophyceae</taxon>
        <taxon>Nemaliophycidae</taxon>
        <taxon>Nemaliales</taxon>
        <taxon>Nemaliaceae</taxon>
        <taxon>Nemalion</taxon>
    </lineage>
</organism>
<evidence type="ECO:0000313" key="6">
    <source>
        <dbReference type="EMBL" id="SCW22896.1"/>
    </source>
</evidence>